<reference evidence="1 2" key="1">
    <citation type="journal article" date="2019" name="Sci. Rep.">
        <title>Orb-weaving spider Araneus ventricosus genome elucidates the spidroin gene catalogue.</title>
        <authorList>
            <person name="Kono N."/>
            <person name="Nakamura H."/>
            <person name="Ohtoshi R."/>
            <person name="Moran D.A.P."/>
            <person name="Shinohara A."/>
            <person name="Yoshida Y."/>
            <person name="Fujiwara M."/>
            <person name="Mori M."/>
            <person name="Tomita M."/>
            <person name="Arakawa K."/>
        </authorList>
    </citation>
    <scope>NUCLEOTIDE SEQUENCE [LARGE SCALE GENOMIC DNA]</scope>
</reference>
<dbReference type="Proteomes" id="UP000499080">
    <property type="component" value="Unassembled WGS sequence"/>
</dbReference>
<protein>
    <submittedName>
        <fullName evidence="1">Uncharacterized protein</fullName>
    </submittedName>
</protein>
<dbReference type="AlphaFoldDB" id="A0A4Y2RT16"/>
<keyword evidence="2" id="KW-1185">Reference proteome</keyword>
<proteinExistence type="predicted"/>
<name>A0A4Y2RT16_ARAVE</name>
<evidence type="ECO:0000313" key="1">
    <source>
        <dbReference type="EMBL" id="GBN79004.1"/>
    </source>
</evidence>
<evidence type="ECO:0000313" key="2">
    <source>
        <dbReference type="Proteomes" id="UP000499080"/>
    </source>
</evidence>
<dbReference type="EMBL" id="BGPR01018373">
    <property type="protein sequence ID" value="GBN79004.1"/>
    <property type="molecule type" value="Genomic_DNA"/>
</dbReference>
<accession>A0A4Y2RT16</accession>
<organism evidence="1 2">
    <name type="scientific">Araneus ventricosus</name>
    <name type="common">Orbweaver spider</name>
    <name type="synonym">Epeira ventricosa</name>
    <dbReference type="NCBI Taxonomy" id="182803"/>
    <lineage>
        <taxon>Eukaryota</taxon>
        <taxon>Metazoa</taxon>
        <taxon>Ecdysozoa</taxon>
        <taxon>Arthropoda</taxon>
        <taxon>Chelicerata</taxon>
        <taxon>Arachnida</taxon>
        <taxon>Araneae</taxon>
        <taxon>Araneomorphae</taxon>
        <taxon>Entelegynae</taxon>
        <taxon>Araneoidea</taxon>
        <taxon>Araneidae</taxon>
        <taxon>Araneus</taxon>
    </lineage>
</organism>
<gene>
    <name evidence="1" type="ORF">AVEN_145705_1</name>
</gene>
<sequence>MSIVDVTFKYPFSVTVHRIPSTDLHLCTFIKNPGTQLARKLHPMSRLLLYKTVSMDPTASLLLGWALTVWIDLKNPRGFSQEDYPP</sequence>
<comment type="caution">
    <text evidence="1">The sequence shown here is derived from an EMBL/GenBank/DDBJ whole genome shotgun (WGS) entry which is preliminary data.</text>
</comment>